<evidence type="ECO:0000256" key="2">
    <source>
        <dbReference type="ARBA" id="ARBA00022896"/>
    </source>
</evidence>
<dbReference type="AlphaFoldDB" id="A0AAV0KIB4"/>
<dbReference type="Proteomes" id="UP001154282">
    <property type="component" value="Unassembled WGS sequence"/>
</dbReference>
<evidence type="ECO:0000256" key="1">
    <source>
        <dbReference type="ARBA" id="ARBA00022723"/>
    </source>
</evidence>
<name>A0AAV0KIB4_9ROSI</name>
<dbReference type="GO" id="GO:0046872">
    <property type="term" value="F:metal ion binding"/>
    <property type="evidence" value="ECO:0007669"/>
    <property type="project" value="UniProtKB-KW"/>
</dbReference>
<keyword evidence="2" id="KW-0847">Vitamin C</keyword>
<dbReference type="Pfam" id="PF03171">
    <property type="entry name" value="2OG-FeII_Oxy"/>
    <property type="match status" value="1"/>
</dbReference>
<dbReference type="InterPro" id="IPR050295">
    <property type="entry name" value="Plant_2OG-oxidoreductases"/>
</dbReference>
<organism evidence="5 6">
    <name type="scientific">Linum tenue</name>
    <dbReference type="NCBI Taxonomy" id="586396"/>
    <lineage>
        <taxon>Eukaryota</taxon>
        <taxon>Viridiplantae</taxon>
        <taxon>Streptophyta</taxon>
        <taxon>Embryophyta</taxon>
        <taxon>Tracheophyta</taxon>
        <taxon>Spermatophyta</taxon>
        <taxon>Magnoliopsida</taxon>
        <taxon>eudicotyledons</taxon>
        <taxon>Gunneridae</taxon>
        <taxon>Pentapetalae</taxon>
        <taxon>rosids</taxon>
        <taxon>fabids</taxon>
        <taxon>Malpighiales</taxon>
        <taxon>Linaceae</taxon>
        <taxon>Linum</taxon>
    </lineage>
</organism>
<protein>
    <recommendedName>
        <fullName evidence="4">Fe2OG dioxygenase domain-containing protein</fullName>
    </recommendedName>
</protein>
<feature type="domain" description="Fe2OG dioxygenase" evidence="4">
    <location>
        <begin position="1"/>
        <end position="75"/>
    </location>
</feature>
<dbReference type="InterPro" id="IPR027443">
    <property type="entry name" value="IPNS-like_sf"/>
</dbReference>
<dbReference type="EMBL" id="CAMGYJ010000005">
    <property type="protein sequence ID" value="CAI0420658.1"/>
    <property type="molecule type" value="Genomic_DNA"/>
</dbReference>
<comment type="caution">
    <text evidence="5">The sequence shown here is derived from an EMBL/GenBank/DDBJ whole genome shotgun (WGS) entry which is preliminary data.</text>
</comment>
<dbReference type="PANTHER" id="PTHR47991">
    <property type="entry name" value="OXOGLUTARATE/IRON-DEPENDENT DIOXYGENASE"/>
    <property type="match status" value="1"/>
</dbReference>
<reference evidence="5" key="1">
    <citation type="submission" date="2022-08" db="EMBL/GenBank/DDBJ databases">
        <authorList>
            <person name="Gutierrez-Valencia J."/>
        </authorList>
    </citation>
    <scope>NUCLEOTIDE SEQUENCE</scope>
</reference>
<accession>A0AAV0KIB4</accession>
<gene>
    <name evidence="5" type="ORF">LITE_LOCUS18449</name>
</gene>
<evidence type="ECO:0000313" key="5">
    <source>
        <dbReference type="EMBL" id="CAI0420658.1"/>
    </source>
</evidence>
<sequence length="91" mass="10028">MIASLRCCYKNHVGGLQVLHQNQWVDVPPLPGALVVNIGDLLQLISNDKFVSVEHRVISKSITPRVSVASFFTTGFSSNPRKLLSEDDPPK</sequence>
<dbReference type="Gene3D" id="2.60.120.330">
    <property type="entry name" value="B-lactam Antibiotic, Isopenicillin N Synthase, Chain"/>
    <property type="match status" value="1"/>
</dbReference>
<keyword evidence="1" id="KW-0479">Metal-binding</keyword>
<evidence type="ECO:0000259" key="4">
    <source>
        <dbReference type="PROSITE" id="PS51471"/>
    </source>
</evidence>
<proteinExistence type="predicted"/>
<evidence type="ECO:0000313" key="6">
    <source>
        <dbReference type="Proteomes" id="UP001154282"/>
    </source>
</evidence>
<keyword evidence="6" id="KW-1185">Reference proteome</keyword>
<dbReference type="GO" id="GO:0031418">
    <property type="term" value="F:L-ascorbic acid binding"/>
    <property type="evidence" value="ECO:0007669"/>
    <property type="project" value="UniProtKB-KW"/>
</dbReference>
<evidence type="ECO:0000256" key="3">
    <source>
        <dbReference type="ARBA" id="ARBA00023004"/>
    </source>
</evidence>
<dbReference type="SUPFAM" id="SSF51197">
    <property type="entry name" value="Clavaminate synthase-like"/>
    <property type="match status" value="1"/>
</dbReference>
<dbReference type="PROSITE" id="PS51471">
    <property type="entry name" value="FE2OG_OXY"/>
    <property type="match status" value="1"/>
</dbReference>
<dbReference type="InterPro" id="IPR005123">
    <property type="entry name" value="Oxoglu/Fe-dep_dioxygenase_dom"/>
</dbReference>
<keyword evidence="3" id="KW-0408">Iron</keyword>
<dbReference type="InterPro" id="IPR044861">
    <property type="entry name" value="IPNS-like_FE2OG_OXY"/>
</dbReference>